<dbReference type="HAMAP" id="MF_00265">
    <property type="entry name" value="VapC_Nob1"/>
    <property type="match status" value="1"/>
</dbReference>
<keyword evidence="5 6" id="KW-0460">Magnesium</keyword>
<dbReference type="GO" id="GO:0004540">
    <property type="term" value="F:RNA nuclease activity"/>
    <property type="evidence" value="ECO:0007669"/>
    <property type="project" value="InterPro"/>
</dbReference>
<protein>
    <recommendedName>
        <fullName evidence="6">Ribonuclease VapC</fullName>
        <shortName evidence="6">RNase VapC</shortName>
        <ecNumber evidence="6">3.1.-.-</ecNumber>
    </recommendedName>
    <alternativeName>
        <fullName evidence="6">Toxin VapC</fullName>
    </alternativeName>
</protein>
<name>A0A1H3TSK4_9MICO</name>
<dbReference type="SUPFAM" id="SSF88723">
    <property type="entry name" value="PIN domain-like"/>
    <property type="match status" value="1"/>
</dbReference>
<keyword evidence="3 6" id="KW-0479">Metal-binding</keyword>
<dbReference type="AlphaFoldDB" id="A0A1H3TSK4"/>
<organism evidence="8 9">
    <name type="scientific">Herbiconiux ginsengi</name>
    <dbReference type="NCBI Taxonomy" id="381665"/>
    <lineage>
        <taxon>Bacteria</taxon>
        <taxon>Bacillati</taxon>
        <taxon>Actinomycetota</taxon>
        <taxon>Actinomycetes</taxon>
        <taxon>Micrococcales</taxon>
        <taxon>Microbacteriaceae</taxon>
        <taxon>Herbiconiux</taxon>
    </lineage>
</organism>
<comment type="function">
    <text evidence="6">Toxic component of a toxin-antitoxin (TA) system. An RNase.</text>
</comment>
<dbReference type="GO" id="GO:0090729">
    <property type="term" value="F:toxin activity"/>
    <property type="evidence" value="ECO:0007669"/>
    <property type="project" value="UniProtKB-KW"/>
</dbReference>
<dbReference type="Proteomes" id="UP000198891">
    <property type="component" value="Unassembled WGS sequence"/>
</dbReference>
<keyword evidence="4 6" id="KW-0378">Hydrolase</keyword>
<evidence type="ECO:0000259" key="7">
    <source>
        <dbReference type="Pfam" id="PF01850"/>
    </source>
</evidence>
<feature type="binding site" evidence="6">
    <location>
        <position position="103"/>
    </location>
    <ligand>
        <name>Mg(2+)</name>
        <dbReference type="ChEBI" id="CHEBI:18420"/>
    </ligand>
</feature>
<evidence type="ECO:0000256" key="2">
    <source>
        <dbReference type="ARBA" id="ARBA00022722"/>
    </source>
</evidence>
<dbReference type="InterPro" id="IPR002716">
    <property type="entry name" value="PIN_dom"/>
</dbReference>
<feature type="domain" description="PIN" evidence="7">
    <location>
        <begin position="9"/>
        <end position="128"/>
    </location>
</feature>
<reference evidence="8 9" key="1">
    <citation type="submission" date="2016-10" db="EMBL/GenBank/DDBJ databases">
        <authorList>
            <person name="de Groot N.N."/>
        </authorList>
    </citation>
    <scope>NUCLEOTIDE SEQUENCE [LARGE SCALE GENOMIC DNA]</scope>
    <source>
        <strain evidence="8 9">CGMCC 4.3491</strain>
    </source>
</reference>
<dbReference type="InterPro" id="IPR022907">
    <property type="entry name" value="VapC_family"/>
</dbReference>
<comment type="similarity">
    <text evidence="6">Belongs to the PINc/VapC protein family.</text>
</comment>
<dbReference type="EC" id="3.1.-.-" evidence="6"/>
<evidence type="ECO:0000313" key="8">
    <source>
        <dbReference type="EMBL" id="SDZ53223.1"/>
    </source>
</evidence>
<keyword evidence="6" id="KW-0800">Toxin</keyword>
<comment type="cofactor">
    <cofactor evidence="6">
        <name>Mg(2+)</name>
        <dbReference type="ChEBI" id="CHEBI:18420"/>
    </cofactor>
</comment>
<dbReference type="OrthoDB" id="25693at2"/>
<keyword evidence="9" id="KW-1185">Reference proteome</keyword>
<gene>
    <name evidence="6" type="primary">vapC</name>
    <name evidence="8" type="ORF">SAMN05216554_4473</name>
</gene>
<evidence type="ECO:0000256" key="1">
    <source>
        <dbReference type="ARBA" id="ARBA00022649"/>
    </source>
</evidence>
<evidence type="ECO:0000256" key="4">
    <source>
        <dbReference type="ARBA" id="ARBA00022801"/>
    </source>
</evidence>
<dbReference type="Pfam" id="PF01850">
    <property type="entry name" value="PIN"/>
    <property type="match status" value="1"/>
</dbReference>
<dbReference type="CDD" id="cd18681">
    <property type="entry name" value="PIN_MtVapC27-VapC40_like"/>
    <property type="match status" value="1"/>
</dbReference>
<evidence type="ECO:0000256" key="6">
    <source>
        <dbReference type="HAMAP-Rule" id="MF_00265"/>
    </source>
</evidence>
<dbReference type="Gene3D" id="3.40.50.1010">
    <property type="entry name" value="5'-nuclease"/>
    <property type="match status" value="1"/>
</dbReference>
<dbReference type="InterPro" id="IPR029060">
    <property type="entry name" value="PIN-like_dom_sf"/>
</dbReference>
<feature type="binding site" evidence="6">
    <location>
        <position position="10"/>
    </location>
    <ligand>
        <name>Mg(2+)</name>
        <dbReference type="ChEBI" id="CHEBI:18420"/>
    </ligand>
</feature>
<dbReference type="EMBL" id="FNPZ01000007">
    <property type="protein sequence ID" value="SDZ53223.1"/>
    <property type="molecule type" value="Genomic_DNA"/>
</dbReference>
<proteinExistence type="inferred from homology"/>
<dbReference type="STRING" id="381665.SAMN05216554_4473"/>
<evidence type="ECO:0000313" key="9">
    <source>
        <dbReference type="Proteomes" id="UP000198891"/>
    </source>
</evidence>
<evidence type="ECO:0000256" key="3">
    <source>
        <dbReference type="ARBA" id="ARBA00022723"/>
    </source>
</evidence>
<dbReference type="GO" id="GO:0000287">
    <property type="term" value="F:magnesium ion binding"/>
    <property type="evidence" value="ECO:0007669"/>
    <property type="project" value="UniProtKB-UniRule"/>
</dbReference>
<dbReference type="RefSeq" id="WP_092557982.1">
    <property type="nucleotide sequence ID" value="NZ_FNPZ01000007.1"/>
</dbReference>
<dbReference type="GO" id="GO:0016787">
    <property type="term" value="F:hydrolase activity"/>
    <property type="evidence" value="ECO:0007669"/>
    <property type="project" value="UniProtKB-KW"/>
</dbReference>
<sequence>MTDGSRFALDTSVAVPLLVESHEAHELVVSWARGRVLGLSGHALVETYSVLTRLPGDARVSPADAVMLIDENFAESFTLSTDVALAPHRELARFGVSGGAAYDGLVALAAREEGAVLVTRDARARSTYEALGARVHLLADTPTPG</sequence>
<keyword evidence="1 6" id="KW-1277">Toxin-antitoxin system</keyword>
<accession>A0A1H3TSK4</accession>
<evidence type="ECO:0000256" key="5">
    <source>
        <dbReference type="ARBA" id="ARBA00022842"/>
    </source>
</evidence>
<keyword evidence="2 6" id="KW-0540">Nuclease</keyword>